<reference evidence="4 5" key="1">
    <citation type="submission" date="2019-07" db="EMBL/GenBank/DDBJ databases">
        <authorList>
            <person name="Friedrich A."/>
            <person name="Schacherer J."/>
        </authorList>
    </citation>
    <scope>NUCLEOTIDE SEQUENCE [LARGE SCALE GENOMIC DNA]</scope>
</reference>
<name>A0A3F2Y9N1_DEKBR</name>
<gene>
    <name evidence="4" type="primary">ATP18</name>
    <name evidence="3" type="ORF">BRETT_005206</name>
    <name evidence="4" type="ORF">DEBR0S4_03312G</name>
</gene>
<reference evidence="3" key="2">
    <citation type="submission" date="2020-10" db="EMBL/GenBank/DDBJ databases">
        <authorList>
            <person name="Palmer J.M."/>
        </authorList>
    </citation>
    <scope>NUCLEOTIDE SEQUENCE</scope>
    <source>
        <strain evidence="3">UCD 2041</strain>
    </source>
</reference>
<accession>A0A3F2Y9N1</accession>
<dbReference type="EMBL" id="CABFWN010000004">
    <property type="protein sequence ID" value="VUG18825.1"/>
    <property type="molecule type" value="Genomic_DNA"/>
</dbReference>
<feature type="transmembrane region" description="Helical" evidence="2">
    <location>
        <begin position="12"/>
        <end position="31"/>
    </location>
</feature>
<reference evidence="3" key="3">
    <citation type="journal article" name="BMC Genomics">
        <title>New genome assemblies reveal patterns of domestication and adaptation across Brettanomyces (Dekkera) species.</title>
        <authorList>
            <person name="Roach M.J."/>
            <person name="Borneman A.R."/>
        </authorList>
    </citation>
    <scope>NUCLEOTIDE SEQUENCE</scope>
    <source>
        <strain evidence="3">UCD 2041</strain>
    </source>
</reference>
<organism evidence="4 5">
    <name type="scientific">Dekkera bruxellensis</name>
    <name type="common">Brettanomyces custersii</name>
    <dbReference type="NCBI Taxonomy" id="5007"/>
    <lineage>
        <taxon>Eukaryota</taxon>
        <taxon>Fungi</taxon>
        <taxon>Dikarya</taxon>
        <taxon>Ascomycota</taxon>
        <taxon>Saccharomycotina</taxon>
        <taxon>Pichiomycetes</taxon>
        <taxon>Pichiales</taxon>
        <taxon>Pichiaceae</taxon>
        <taxon>Brettanomyces</taxon>
    </lineage>
</organism>
<proteinExistence type="predicted"/>
<dbReference type="OrthoDB" id="5520611at2759"/>
<evidence type="ECO:0000313" key="5">
    <source>
        <dbReference type="Proteomes" id="UP000478008"/>
    </source>
</evidence>
<evidence type="ECO:0000256" key="1">
    <source>
        <dbReference type="SAM" id="MobiDB-lite"/>
    </source>
</evidence>
<dbReference type="EMBL" id="CP063130">
    <property type="protein sequence ID" value="QOU18146.1"/>
    <property type="molecule type" value="Genomic_DNA"/>
</dbReference>
<protein>
    <submittedName>
        <fullName evidence="4">DEBR0S4_03312g1_1</fullName>
    </submittedName>
</protein>
<dbReference type="PANTHER" id="PTHR28060:SF1">
    <property type="entry name" value="ATP SYNTHASE SUBUNIT J, MITOCHONDRIAL"/>
    <property type="match status" value="1"/>
</dbReference>
<keyword evidence="5" id="KW-1185">Reference proteome</keyword>
<dbReference type="PANTHER" id="PTHR28060">
    <property type="entry name" value="ATP SYNTHASE SUBUNIT J, MITOCHONDRIAL"/>
    <property type="match status" value="1"/>
</dbReference>
<evidence type="ECO:0000313" key="3">
    <source>
        <dbReference type="EMBL" id="QOU18146.1"/>
    </source>
</evidence>
<dbReference type="InterPro" id="IPR006995">
    <property type="entry name" value="ATP_synth_F0_jsu"/>
</dbReference>
<feature type="compositionally biased region" description="Basic and acidic residues" evidence="1">
    <location>
        <begin position="47"/>
        <end position="61"/>
    </location>
</feature>
<dbReference type="GO" id="GO:0045259">
    <property type="term" value="C:proton-transporting ATP synthase complex"/>
    <property type="evidence" value="ECO:0007669"/>
    <property type="project" value="InterPro"/>
</dbReference>
<sequence length="61" mass="7312">MKFLGSKVYRYPVFKTYWPFFVGAVATYYLIGKAQSAMENSEQYINDPRHPRFRRGEKDQK</sequence>
<feature type="region of interest" description="Disordered" evidence="1">
    <location>
        <begin position="41"/>
        <end position="61"/>
    </location>
</feature>
<dbReference type="STRING" id="5007.A0A3F2Y9N1"/>
<dbReference type="Pfam" id="PF04911">
    <property type="entry name" value="ATP-synt_J"/>
    <property type="match status" value="1"/>
</dbReference>
<keyword evidence="2" id="KW-0472">Membrane</keyword>
<dbReference type="OMA" id="KPMWPFY"/>
<evidence type="ECO:0000313" key="4">
    <source>
        <dbReference type="EMBL" id="VUG18825.1"/>
    </source>
</evidence>
<keyword evidence="2" id="KW-0812">Transmembrane</keyword>
<keyword evidence="2" id="KW-1133">Transmembrane helix</keyword>
<evidence type="ECO:0000256" key="2">
    <source>
        <dbReference type="SAM" id="Phobius"/>
    </source>
</evidence>
<dbReference type="Proteomes" id="UP000478008">
    <property type="component" value="Unassembled WGS sequence"/>
</dbReference>
<dbReference type="Proteomes" id="UP000663131">
    <property type="component" value="Chromosome 2"/>
</dbReference>
<dbReference type="AlphaFoldDB" id="A0A3F2Y9N1"/>
<dbReference type="GO" id="GO:0046933">
    <property type="term" value="F:proton-transporting ATP synthase activity, rotational mechanism"/>
    <property type="evidence" value="ECO:0007669"/>
    <property type="project" value="TreeGrafter"/>
</dbReference>